<keyword evidence="2" id="KW-1185">Reference proteome</keyword>
<accession>A0ABW0NBI4</accession>
<sequence>MNSMDSSVDADATVIGSRRAAPREGFTPELPVKIAANTPMAGVPAEYAWLEKTFGAMERDWKVDLRSLGRNSQGRTIETFRLRLAGGTKVDVHFDISGFHQLG</sequence>
<dbReference type="RefSeq" id="WP_376849982.1">
    <property type="nucleotide sequence ID" value="NZ_JBHSMF010000006.1"/>
</dbReference>
<evidence type="ECO:0000313" key="1">
    <source>
        <dbReference type="EMBL" id="MFC5497910.1"/>
    </source>
</evidence>
<organism evidence="1 2">
    <name type="scientific">Caenimonas terrae</name>
    <dbReference type="NCBI Taxonomy" id="696074"/>
    <lineage>
        <taxon>Bacteria</taxon>
        <taxon>Pseudomonadati</taxon>
        <taxon>Pseudomonadota</taxon>
        <taxon>Betaproteobacteria</taxon>
        <taxon>Burkholderiales</taxon>
        <taxon>Comamonadaceae</taxon>
        <taxon>Caenimonas</taxon>
    </lineage>
</organism>
<gene>
    <name evidence="1" type="ORF">ACFPOE_10235</name>
</gene>
<protein>
    <submittedName>
        <fullName evidence="1">Uncharacterized protein</fullName>
    </submittedName>
</protein>
<dbReference type="EMBL" id="JBHSMF010000006">
    <property type="protein sequence ID" value="MFC5497910.1"/>
    <property type="molecule type" value="Genomic_DNA"/>
</dbReference>
<name>A0ABW0NBI4_9BURK</name>
<proteinExistence type="predicted"/>
<reference evidence="2" key="1">
    <citation type="journal article" date="2019" name="Int. J. Syst. Evol. Microbiol.">
        <title>The Global Catalogue of Microorganisms (GCM) 10K type strain sequencing project: providing services to taxonomists for standard genome sequencing and annotation.</title>
        <authorList>
            <consortium name="The Broad Institute Genomics Platform"/>
            <consortium name="The Broad Institute Genome Sequencing Center for Infectious Disease"/>
            <person name="Wu L."/>
            <person name="Ma J."/>
        </authorList>
    </citation>
    <scope>NUCLEOTIDE SEQUENCE [LARGE SCALE GENOMIC DNA]</scope>
    <source>
        <strain evidence="2">CCUG 57401</strain>
    </source>
</reference>
<evidence type="ECO:0000313" key="2">
    <source>
        <dbReference type="Proteomes" id="UP001596037"/>
    </source>
</evidence>
<comment type="caution">
    <text evidence="1">The sequence shown here is derived from an EMBL/GenBank/DDBJ whole genome shotgun (WGS) entry which is preliminary data.</text>
</comment>
<dbReference type="Proteomes" id="UP001596037">
    <property type="component" value="Unassembled WGS sequence"/>
</dbReference>